<keyword evidence="7" id="KW-1185">Reference proteome</keyword>
<dbReference type="SUPFAM" id="SSF52172">
    <property type="entry name" value="CheY-like"/>
    <property type="match status" value="1"/>
</dbReference>
<evidence type="ECO:0000259" key="5">
    <source>
        <dbReference type="PROSITE" id="PS50930"/>
    </source>
</evidence>
<feature type="domain" description="HTH LytTR-type" evidence="5">
    <location>
        <begin position="128"/>
        <end position="227"/>
    </location>
</feature>
<dbReference type="EMBL" id="JAHQCX010000009">
    <property type="protein sequence ID" value="MBU9727083.1"/>
    <property type="molecule type" value="Genomic_DNA"/>
</dbReference>
<dbReference type="Proteomes" id="UP001314681">
    <property type="component" value="Unassembled WGS sequence"/>
</dbReference>
<dbReference type="PANTHER" id="PTHR37299">
    <property type="entry name" value="TRANSCRIPTIONAL REGULATOR-RELATED"/>
    <property type="match status" value="1"/>
</dbReference>
<feature type="modified residue" description="4-aspartylphosphate" evidence="3">
    <location>
        <position position="53"/>
    </location>
</feature>
<feature type="domain" description="Response regulatory" evidence="4">
    <location>
        <begin position="3"/>
        <end position="116"/>
    </location>
</feature>
<evidence type="ECO:0000256" key="2">
    <source>
        <dbReference type="ARBA" id="ARBA00024867"/>
    </source>
</evidence>
<reference evidence="6 7" key="1">
    <citation type="submission" date="2021-06" db="EMBL/GenBank/DDBJ databases">
        <title>Description of novel taxa of the family Lachnospiraceae.</title>
        <authorList>
            <person name="Chaplin A.V."/>
            <person name="Sokolova S.R."/>
            <person name="Pikina A.P."/>
            <person name="Korzhanova M."/>
            <person name="Belova V."/>
            <person name="Korostin D."/>
            <person name="Efimov B.A."/>
        </authorList>
    </citation>
    <scope>NUCLEOTIDE SEQUENCE [LARGE SCALE GENOMIC DNA]</scope>
    <source>
        <strain evidence="6 7">ASD4241</strain>
    </source>
</reference>
<evidence type="ECO:0000259" key="4">
    <source>
        <dbReference type="PROSITE" id="PS50110"/>
    </source>
</evidence>
<dbReference type="RefSeq" id="WP_158353763.1">
    <property type="nucleotide sequence ID" value="NZ_JAHQCX010000009.1"/>
</dbReference>
<proteinExistence type="predicted"/>
<dbReference type="PANTHER" id="PTHR37299:SF1">
    <property type="entry name" value="STAGE 0 SPORULATION PROTEIN A HOMOLOG"/>
    <property type="match status" value="1"/>
</dbReference>
<comment type="function">
    <text evidence="2">May play the central regulatory role in sporulation. It may be an element of the effector pathway responsible for the activation of sporulation genes in response to nutritional stress. Spo0A may act in concert with spo0H (a sigma factor) to control the expression of some genes that are critical to the sporulation process.</text>
</comment>
<dbReference type="Gene3D" id="2.40.50.1020">
    <property type="entry name" value="LytTr DNA-binding domain"/>
    <property type="match status" value="1"/>
</dbReference>
<dbReference type="InterPro" id="IPR007492">
    <property type="entry name" value="LytTR_DNA-bd_dom"/>
</dbReference>
<dbReference type="PROSITE" id="PS50110">
    <property type="entry name" value="RESPONSE_REGULATORY"/>
    <property type="match status" value="1"/>
</dbReference>
<comment type="caution">
    <text evidence="6">The sequence shown here is derived from an EMBL/GenBank/DDBJ whole genome shotgun (WGS) entry which is preliminary data.</text>
</comment>
<protein>
    <recommendedName>
        <fullName evidence="1">Stage 0 sporulation protein A homolog</fullName>
    </recommendedName>
</protein>
<dbReference type="SMART" id="SM00448">
    <property type="entry name" value="REC"/>
    <property type="match status" value="1"/>
</dbReference>
<dbReference type="PROSITE" id="PS50930">
    <property type="entry name" value="HTH_LYTTR"/>
    <property type="match status" value="1"/>
</dbReference>
<dbReference type="InterPro" id="IPR001789">
    <property type="entry name" value="Sig_transdc_resp-reg_receiver"/>
</dbReference>
<evidence type="ECO:0000313" key="6">
    <source>
        <dbReference type="EMBL" id="MBU9727083.1"/>
    </source>
</evidence>
<dbReference type="InterPro" id="IPR046947">
    <property type="entry name" value="LytR-like"/>
</dbReference>
<evidence type="ECO:0000256" key="1">
    <source>
        <dbReference type="ARBA" id="ARBA00018672"/>
    </source>
</evidence>
<dbReference type="SMART" id="SM00850">
    <property type="entry name" value="LytTR"/>
    <property type="match status" value="1"/>
</dbReference>
<organism evidence="6 7">
    <name type="scientific">Diplocloster modestus</name>
    <dbReference type="NCBI Taxonomy" id="2850322"/>
    <lineage>
        <taxon>Bacteria</taxon>
        <taxon>Bacillati</taxon>
        <taxon>Bacillota</taxon>
        <taxon>Clostridia</taxon>
        <taxon>Lachnospirales</taxon>
        <taxon>Lachnospiraceae</taxon>
        <taxon>Diplocloster</taxon>
    </lineage>
</organism>
<gene>
    <name evidence="6" type="ORF">KTH90_13765</name>
</gene>
<dbReference type="InterPro" id="IPR011006">
    <property type="entry name" value="CheY-like_superfamily"/>
</dbReference>
<evidence type="ECO:0000256" key="3">
    <source>
        <dbReference type="PROSITE-ProRule" id="PRU00169"/>
    </source>
</evidence>
<sequence length="233" mass="26981">MLNVAVCDDELAIRIKMEEILNRYPGYPCRIRLFENGRQLLADTESFDIVFLDVDMPGLDGIQTAGKLRERDKKVKILYLSAYQDFAPSAFSVHAFAYLVKPAREEDLWRQLDEAIEYMHLEEPKTVLDFQTTEGRIRFAAEDILYFEYMERKVYIHTVRGSYGMSGRITDVAEKMGPFDFCMPHKSFVVNLYHVKSIKGPEVTLMNGCVLPLSQKKAAAFRERMNAFLLKRI</sequence>
<name>A0ABS6K987_9FIRM</name>
<evidence type="ECO:0000313" key="7">
    <source>
        <dbReference type="Proteomes" id="UP001314681"/>
    </source>
</evidence>
<dbReference type="Pfam" id="PF04397">
    <property type="entry name" value="LytTR"/>
    <property type="match status" value="1"/>
</dbReference>
<keyword evidence="6" id="KW-0238">DNA-binding</keyword>
<accession>A0ABS6K987</accession>
<dbReference type="Gene3D" id="3.40.50.2300">
    <property type="match status" value="1"/>
</dbReference>
<keyword evidence="3" id="KW-0597">Phosphoprotein</keyword>
<dbReference type="GO" id="GO:0003677">
    <property type="term" value="F:DNA binding"/>
    <property type="evidence" value="ECO:0007669"/>
    <property type="project" value="UniProtKB-KW"/>
</dbReference>
<dbReference type="Pfam" id="PF00072">
    <property type="entry name" value="Response_reg"/>
    <property type="match status" value="1"/>
</dbReference>